<dbReference type="Proteomes" id="UP000306544">
    <property type="component" value="Unassembled WGS sequence"/>
</dbReference>
<dbReference type="AlphaFoldDB" id="A0A5R8ZXD3"/>
<dbReference type="EMBL" id="VAWA01000035">
    <property type="protein sequence ID" value="TLP71103.1"/>
    <property type="molecule type" value="Genomic_DNA"/>
</dbReference>
<dbReference type="OrthoDB" id="9793302at2"/>
<name>A0A5R8ZXD3_9MICC</name>
<evidence type="ECO:0000313" key="2">
    <source>
        <dbReference type="Proteomes" id="UP000306544"/>
    </source>
</evidence>
<keyword evidence="2" id="KW-1185">Reference proteome</keyword>
<gene>
    <name evidence="1" type="ORF">FEF27_12780</name>
</gene>
<comment type="caution">
    <text evidence="1">The sequence shown here is derived from an EMBL/GenBank/DDBJ whole genome shotgun (WGS) entry which is preliminary data.</text>
</comment>
<sequence>MTITENPERDERAARQKEIADQLKASGALNEIFAKMDAGQPLTGDDGLLGGIVKAALERGLETELT</sequence>
<reference evidence="1 2" key="1">
    <citation type="submission" date="2019-05" db="EMBL/GenBank/DDBJ databases">
        <title>Nesterenkonia sp. GY239, isolated from the Southern Atlantic Ocean.</title>
        <authorList>
            <person name="Zhang G."/>
        </authorList>
    </citation>
    <scope>NUCLEOTIDE SEQUENCE [LARGE SCALE GENOMIC DNA]</scope>
    <source>
        <strain evidence="1 2">GY239</strain>
    </source>
</reference>
<evidence type="ECO:0008006" key="3">
    <source>
        <dbReference type="Google" id="ProtNLM"/>
    </source>
</evidence>
<accession>A0A5R8ZXD3</accession>
<organism evidence="1 2">
    <name type="scientific">Nesterenkonia sphaerica</name>
    <dbReference type="NCBI Taxonomy" id="1804988"/>
    <lineage>
        <taxon>Bacteria</taxon>
        <taxon>Bacillati</taxon>
        <taxon>Actinomycetota</taxon>
        <taxon>Actinomycetes</taxon>
        <taxon>Micrococcales</taxon>
        <taxon>Micrococcaceae</taxon>
        <taxon>Nesterenkonia</taxon>
    </lineage>
</organism>
<protein>
    <recommendedName>
        <fullName evidence="3">IS256 family transposase</fullName>
    </recommendedName>
</protein>
<evidence type="ECO:0000313" key="1">
    <source>
        <dbReference type="EMBL" id="TLP71103.1"/>
    </source>
</evidence>
<proteinExistence type="predicted"/>